<name>A0A835IEI5_9MAGN</name>
<organism evidence="2 3">
    <name type="scientific">Coptis chinensis</name>
    <dbReference type="NCBI Taxonomy" id="261450"/>
    <lineage>
        <taxon>Eukaryota</taxon>
        <taxon>Viridiplantae</taxon>
        <taxon>Streptophyta</taxon>
        <taxon>Embryophyta</taxon>
        <taxon>Tracheophyta</taxon>
        <taxon>Spermatophyta</taxon>
        <taxon>Magnoliopsida</taxon>
        <taxon>Ranunculales</taxon>
        <taxon>Ranunculaceae</taxon>
        <taxon>Coptidoideae</taxon>
        <taxon>Coptis</taxon>
    </lineage>
</organism>
<accession>A0A835IEI5</accession>
<feature type="region of interest" description="Disordered" evidence="1">
    <location>
        <begin position="163"/>
        <end position="203"/>
    </location>
</feature>
<keyword evidence="3" id="KW-1185">Reference proteome</keyword>
<protein>
    <submittedName>
        <fullName evidence="2">Uncharacterized protein</fullName>
    </submittedName>
</protein>
<proteinExistence type="predicted"/>
<evidence type="ECO:0000256" key="1">
    <source>
        <dbReference type="SAM" id="MobiDB-lite"/>
    </source>
</evidence>
<comment type="caution">
    <text evidence="2">The sequence shown here is derived from an EMBL/GenBank/DDBJ whole genome shotgun (WGS) entry which is preliminary data.</text>
</comment>
<sequence>MEAACPMDHLALYFDLCMGGCWQKESNVFDPMLGGSKAIVYGDFNGLESNPYTLSNVGSFIAFGASGKVQADAFVYPMVQYALGEPKLGNSPDEEGVGSNKGFAKPSSYLASSLNLFENISSTSLTSTDLVAHRIKMDALDLDILDHIVVMVGTGTDLGRMVVGKRGTRPDPAETPAGKWFPEAGKSVSESSRRESISESTGK</sequence>
<reference evidence="2 3" key="1">
    <citation type="submission" date="2020-10" db="EMBL/GenBank/DDBJ databases">
        <title>The Coptis chinensis genome and diversification of protoberbering-type alkaloids.</title>
        <authorList>
            <person name="Wang B."/>
            <person name="Shu S."/>
            <person name="Song C."/>
            <person name="Liu Y."/>
        </authorList>
    </citation>
    <scope>NUCLEOTIDE SEQUENCE [LARGE SCALE GENOMIC DNA]</scope>
    <source>
        <strain evidence="2">HL-2020</strain>
        <tissue evidence="2">Leaf</tissue>
    </source>
</reference>
<feature type="compositionally biased region" description="Basic and acidic residues" evidence="1">
    <location>
        <begin position="191"/>
        <end position="203"/>
    </location>
</feature>
<dbReference type="EMBL" id="JADFTS010000003">
    <property type="protein sequence ID" value="KAF9614308.1"/>
    <property type="molecule type" value="Genomic_DNA"/>
</dbReference>
<dbReference type="AlphaFoldDB" id="A0A835IEI5"/>
<evidence type="ECO:0000313" key="3">
    <source>
        <dbReference type="Proteomes" id="UP000631114"/>
    </source>
</evidence>
<gene>
    <name evidence="2" type="ORF">IFM89_017288</name>
</gene>
<evidence type="ECO:0000313" key="2">
    <source>
        <dbReference type="EMBL" id="KAF9614308.1"/>
    </source>
</evidence>
<dbReference type="Proteomes" id="UP000631114">
    <property type="component" value="Unassembled WGS sequence"/>
</dbReference>